<dbReference type="AlphaFoldDB" id="A0A975L883"/>
<protein>
    <submittedName>
        <fullName evidence="4">Zinc-binding dehydrogenase</fullName>
    </submittedName>
</protein>
<dbReference type="GO" id="GO:0004312">
    <property type="term" value="F:fatty acid synthase activity"/>
    <property type="evidence" value="ECO:0007669"/>
    <property type="project" value="TreeGrafter"/>
</dbReference>
<dbReference type="GO" id="GO:0016491">
    <property type="term" value="F:oxidoreductase activity"/>
    <property type="evidence" value="ECO:0007669"/>
    <property type="project" value="InterPro"/>
</dbReference>
<dbReference type="KEGG" id="nec:KGD82_20715"/>
<gene>
    <name evidence="4" type="ORF">KGD82_20715</name>
</gene>
<reference evidence="4" key="1">
    <citation type="submission" date="2021-05" db="EMBL/GenBank/DDBJ databases">
        <authorList>
            <person name="Kaiqin L."/>
            <person name="Jian G."/>
        </authorList>
    </citation>
    <scope>NUCLEOTIDE SEQUENCE</scope>
    <source>
        <strain evidence="4">HDS5</strain>
    </source>
</reference>
<dbReference type="InterPro" id="IPR013968">
    <property type="entry name" value="PKS_KR"/>
</dbReference>
<dbReference type="SUPFAM" id="SSF51735">
    <property type="entry name" value="NAD(P)-binding Rossmann-fold domains"/>
    <property type="match status" value="2"/>
</dbReference>
<name>A0A975L883_9ACTN</name>
<organism evidence="4 5">
    <name type="scientific">Nocardiopsis eucommiae</name>
    <dbReference type="NCBI Taxonomy" id="2831970"/>
    <lineage>
        <taxon>Bacteria</taxon>
        <taxon>Bacillati</taxon>
        <taxon>Actinomycetota</taxon>
        <taxon>Actinomycetes</taxon>
        <taxon>Streptosporangiales</taxon>
        <taxon>Nocardiopsidaceae</taxon>
        <taxon>Nocardiopsis</taxon>
    </lineage>
</organism>
<dbReference type="InterPro" id="IPR036291">
    <property type="entry name" value="NAD(P)-bd_dom_sf"/>
</dbReference>
<accession>A0A975L883</accession>
<evidence type="ECO:0000259" key="3">
    <source>
        <dbReference type="SMART" id="SM00829"/>
    </source>
</evidence>
<dbReference type="Gene3D" id="3.40.50.720">
    <property type="entry name" value="NAD(P)-binding Rossmann-like Domain"/>
    <property type="match status" value="1"/>
</dbReference>
<dbReference type="Gene3D" id="3.90.180.10">
    <property type="entry name" value="Medium-chain alcohol dehydrogenases, catalytic domain"/>
    <property type="match status" value="1"/>
</dbReference>
<evidence type="ECO:0000313" key="5">
    <source>
        <dbReference type="Proteomes" id="UP000682416"/>
    </source>
</evidence>
<keyword evidence="1" id="KW-0808">Transferase</keyword>
<feature type="domain" description="Enoyl reductase (ER)" evidence="3">
    <location>
        <begin position="1"/>
        <end position="147"/>
    </location>
</feature>
<dbReference type="SMART" id="SM00829">
    <property type="entry name" value="PKS_ER"/>
    <property type="match status" value="1"/>
</dbReference>
<evidence type="ECO:0000256" key="2">
    <source>
        <dbReference type="SAM" id="MobiDB-lite"/>
    </source>
</evidence>
<evidence type="ECO:0000313" key="4">
    <source>
        <dbReference type="EMBL" id="QVJ00840.1"/>
    </source>
</evidence>
<dbReference type="PANTHER" id="PTHR43775:SF51">
    <property type="entry name" value="INACTIVE PHENOLPHTHIOCEROL SYNTHESIS POLYKETIDE SYNTHASE TYPE I PKS1-RELATED"/>
    <property type="match status" value="1"/>
</dbReference>
<dbReference type="Pfam" id="PF13602">
    <property type="entry name" value="ADH_zinc_N_2"/>
    <property type="match status" value="1"/>
</dbReference>
<feature type="compositionally biased region" description="Polar residues" evidence="2">
    <location>
        <begin position="216"/>
        <end position="251"/>
    </location>
</feature>
<feature type="region of interest" description="Disordered" evidence="2">
    <location>
        <begin position="192"/>
        <end position="251"/>
    </location>
</feature>
<dbReference type="InterPro" id="IPR020843">
    <property type="entry name" value="ER"/>
</dbReference>
<evidence type="ECO:0000256" key="1">
    <source>
        <dbReference type="ARBA" id="ARBA00022679"/>
    </source>
</evidence>
<dbReference type="Proteomes" id="UP000682416">
    <property type="component" value="Chromosome"/>
</dbReference>
<keyword evidence="5" id="KW-1185">Reference proteome</keyword>
<dbReference type="InterPro" id="IPR050091">
    <property type="entry name" value="PKS_NRPS_Biosynth_Enz"/>
</dbReference>
<dbReference type="PANTHER" id="PTHR43775">
    <property type="entry name" value="FATTY ACID SYNTHASE"/>
    <property type="match status" value="1"/>
</dbReference>
<sequence>MLATASPGKWDLLRSSGLTDDEIAHSREPGFEERFRAAAGGVDVVLNSLTGDAITASLRLLSEGGRFVELGHNELLGRDDVPEDVTYLHFNVMEVGPERIQRAFAALLPLLVDGTLTRGPLTRYPIEEAPEAFQVMQRGHNVGKAVLELSTRFRPGGTVLVTGAMGRLGALVARHLVLRHGVENLLLVSRRGRRPRAPTNSSPSSPVSGRTCVSRPVTSPTSSNCGCFSTTLRSPPSCTRRPCSTTPPSLV</sequence>
<dbReference type="GO" id="GO:0006633">
    <property type="term" value="P:fatty acid biosynthetic process"/>
    <property type="evidence" value="ECO:0007669"/>
    <property type="project" value="TreeGrafter"/>
</dbReference>
<dbReference type="Pfam" id="PF08659">
    <property type="entry name" value="KR"/>
    <property type="match status" value="1"/>
</dbReference>
<feature type="compositionally biased region" description="Polar residues" evidence="2">
    <location>
        <begin position="198"/>
        <end position="208"/>
    </location>
</feature>
<dbReference type="EMBL" id="CP074402">
    <property type="protein sequence ID" value="QVJ00840.1"/>
    <property type="molecule type" value="Genomic_DNA"/>
</dbReference>
<proteinExistence type="predicted"/>